<sequence length="290" mass="32071">MNAALVVLDMLRHAVTRDEYAHLLEEFAPVDMTPDKTLIQRLTNTLSQMQHKGQHLDGIVSVDEHLLEVIARAATLLNLPAHPLAQSPWPRISSKSPSTRDQPGYNHFHGHEELIEKYVNGPEVDANMALVNGQVAFFEANDDFPSSADYVHADDTAARPAPFVETSSMVPSALPAGERKTLQQRLHKIALAVGFRDGVLHTGAKRSNSSSRLVQVKGAESEDIVDLDPKPEVTSAKNRDDIILIEINPRAPGWQEVEATAQAYGLSYYSSAIANAIDDREQLLHYIYRL</sequence>
<dbReference type="Pfam" id="PF18130">
    <property type="entry name" value="ATPgrasp_N"/>
    <property type="match status" value="1"/>
</dbReference>
<evidence type="ECO:0000313" key="6">
    <source>
        <dbReference type="EMBL" id="KAK2599168.1"/>
    </source>
</evidence>
<evidence type="ECO:0000256" key="1">
    <source>
        <dbReference type="ARBA" id="ARBA00022598"/>
    </source>
</evidence>
<dbReference type="GO" id="GO:0046872">
    <property type="term" value="F:metal ion binding"/>
    <property type="evidence" value="ECO:0007669"/>
    <property type="project" value="InterPro"/>
</dbReference>
<dbReference type="InterPro" id="IPR041472">
    <property type="entry name" value="BL00235/CARNS1_N"/>
</dbReference>
<comment type="caution">
    <text evidence="6">The sequence shown here is derived from an EMBL/GenBank/DDBJ whole genome shotgun (WGS) entry which is preliminary data.</text>
</comment>
<dbReference type="GO" id="GO:0016874">
    <property type="term" value="F:ligase activity"/>
    <property type="evidence" value="ECO:0007669"/>
    <property type="project" value="UniProtKB-KW"/>
</dbReference>
<keyword evidence="2 4" id="KW-0547">Nucleotide-binding</keyword>
<dbReference type="AlphaFoldDB" id="A0AAJ0CPJ5"/>
<name>A0AAJ0CPJ5_9HYPO</name>
<evidence type="ECO:0000313" key="7">
    <source>
        <dbReference type="Proteomes" id="UP001251528"/>
    </source>
</evidence>
<feature type="domain" description="ATP-grasp" evidence="5">
    <location>
        <begin position="36"/>
        <end position="277"/>
    </location>
</feature>
<reference evidence="6" key="1">
    <citation type="submission" date="2023-06" db="EMBL/GenBank/DDBJ databases">
        <title>Conoideocrella luteorostrata (Hypocreales: Clavicipitaceae), a potential biocontrol fungus for elongate hemlock scale in United States Christmas tree production areas.</title>
        <authorList>
            <person name="Barrett H."/>
            <person name="Lovett B."/>
            <person name="Macias A.M."/>
            <person name="Stajich J.E."/>
            <person name="Kasson M.T."/>
        </authorList>
    </citation>
    <scope>NUCLEOTIDE SEQUENCE</scope>
    <source>
        <strain evidence="6">ARSEF 14590</strain>
    </source>
</reference>
<evidence type="ECO:0000259" key="5">
    <source>
        <dbReference type="PROSITE" id="PS50975"/>
    </source>
</evidence>
<gene>
    <name evidence="6" type="ORF">QQS21_005358</name>
</gene>
<dbReference type="SUPFAM" id="SSF56059">
    <property type="entry name" value="Glutathione synthetase ATP-binding domain-like"/>
    <property type="match status" value="1"/>
</dbReference>
<dbReference type="InterPro" id="IPR052032">
    <property type="entry name" value="ATP-dep_AA_Ligase"/>
</dbReference>
<dbReference type="InterPro" id="IPR011761">
    <property type="entry name" value="ATP-grasp"/>
</dbReference>
<accession>A0AAJ0CPJ5</accession>
<keyword evidence="1" id="KW-0436">Ligase</keyword>
<evidence type="ECO:0000256" key="4">
    <source>
        <dbReference type="PROSITE-ProRule" id="PRU00409"/>
    </source>
</evidence>
<dbReference type="PROSITE" id="PS50975">
    <property type="entry name" value="ATP_GRASP"/>
    <property type="match status" value="1"/>
</dbReference>
<dbReference type="EMBL" id="JASWJB010000088">
    <property type="protein sequence ID" value="KAK2599168.1"/>
    <property type="molecule type" value="Genomic_DNA"/>
</dbReference>
<dbReference type="Gene3D" id="3.40.50.20">
    <property type="match status" value="1"/>
</dbReference>
<proteinExistence type="predicted"/>
<evidence type="ECO:0000256" key="3">
    <source>
        <dbReference type="ARBA" id="ARBA00022840"/>
    </source>
</evidence>
<dbReference type="PANTHER" id="PTHR43585">
    <property type="entry name" value="FUMIPYRROLE BIOSYNTHESIS PROTEIN C"/>
    <property type="match status" value="1"/>
</dbReference>
<keyword evidence="7" id="KW-1185">Reference proteome</keyword>
<dbReference type="GO" id="GO:0005524">
    <property type="term" value="F:ATP binding"/>
    <property type="evidence" value="ECO:0007669"/>
    <property type="project" value="UniProtKB-UniRule"/>
</dbReference>
<dbReference type="PANTHER" id="PTHR43585:SF2">
    <property type="entry name" value="ATP-GRASP ENZYME FSQD"/>
    <property type="match status" value="1"/>
</dbReference>
<organism evidence="6 7">
    <name type="scientific">Conoideocrella luteorostrata</name>
    <dbReference type="NCBI Taxonomy" id="1105319"/>
    <lineage>
        <taxon>Eukaryota</taxon>
        <taxon>Fungi</taxon>
        <taxon>Dikarya</taxon>
        <taxon>Ascomycota</taxon>
        <taxon>Pezizomycotina</taxon>
        <taxon>Sordariomycetes</taxon>
        <taxon>Hypocreomycetidae</taxon>
        <taxon>Hypocreales</taxon>
        <taxon>Clavicipitaceae</taxon>
        <taxon>Conoideocrella</taxon>
    </lineage>
</organism>
<protein>
    <recommendedName>
        <fullName evidence="5">ATP-grasp domain-containing protein</fullName>
    </recommendedName>
</protein>
<dbReference type="Gene3D" id="3.30.470.20">
    <property type="entry name" value="ATP-grasp fold, B domain"/>
    <property type="match status" value="1"/>
</dbReference>
<keyword evidence="3 4" id="KW-0067">ATP-binding</keyword>
<dbReference type="Proteomes" id="UP001251528">
    <property type="component" value="Unassembled WGS sequence"/>
</dbReference>
<evidence type="ECO:0000256" key="2">
    <source>
        <dbReference type="ARBA" id="ARBA00022741"/>
    </source>
</evidence>